<evidence type="ECO:0000313" key="15">
    <source>
        <dbReference type="Proteomes" id="UP000671913"/>
    </source>
</evidence>
<proteinExistence type="inferred from homology"/>
<feature type="binding site" evidence="10">
    <location>
        <position position="161"/>
    </location>
    <ligand>
        <name>[4Fe-4S] cluster</name>
        <dbReference type="ChEBI" id="CHEBI:49883"/>
        <label>2</label>
        <note>4Fe-4S-S-AdoMet</note>
    </ligand>
</feature>
<dbReference type="InterPro" id="IPR023404">
    <property type="entry name" value="rSAM_horseshoe"/>
</dbReference>
<dbReference type="CDD" id="cd01335">
    <property type="entry name" value="Radical_SAM"/>
    <property type="match status" value="1"/>
</dbReference>
<keyword evidence="3 10" id="KW-0963">Cytoplasm</keyword>
<dbReference type="InterPro" id="IPR058240">
    <property type="entry name" value="rSAM_sf"/>
</dbReference>
<dbReference type="GO" id="GO:0103039">
    <property type="term" value="F:protein methylthiotransferase activity"/>
    <property type="evidence" value="ECO:0007669"/>
    <property type="project" value="UniProtKB-EC"/>
</dbReference>
<comment type="similarity">
    <text evidence="10">Belongs to the methylthiotransferase family. RimO subfamily.</text>
</comment>
<dbReference type="RefSeq" id="WP_284679034.1">
    <property type="nucleotide sequence ID" value="NZ_CP060096.1"/>
</dbReference>
<dbReference type="InterPro" id="IPR005839">
    <property type="entry name" value="Methylthiotransferase"/>
</dbReference>
<comment type="function">
    <text evidence="1">Catalyzes the methylthiolation of N6-(dimethylallyl)adenosine (i(6)A), leading to the formation of 2-methylthio-N6-(dimethylallyl)adenosine (ms(2)i(6)A) at position 37 in tRNAs that read codons beginning with uridine.</text>
</comment>
<dbReference type="GO" id="GO:0051539">
    <property type="term" value="F:4 iron, 4 sulfur cluster binding"/>
    <property type="evidence" value="ECO:0007669"/>
    <property type="project" value="UniProtKB-UniRule"/>
</dbReference>
<dbReference type="InterPro" id="IPR006638">
    <property type="entry name" value="Elp3/MiaA/NifB-like_rSAM"/>
</dbReference>
<evidence type="ECO:0000256" key="4">
    <source>
        <dbReference type="ARBA" id="ARBA00022679"/>
    </source>
</evidence>
<evidence type="ECO:0000256" key="7">
    <source>
        <dbReference type="ARBA" id="ARBA00023004"/>
    </source>
</evidence>
<feature type="domain" description="MTTase N-terminal" evidence="12">
    <location>
        <begin position="2"/>
        <end position="117"/>
    </location>
</feature>
<dbReference type="FunFam" id="3.40.50.12160:FF:000003">
    <property type="entry name" value="CDK5 regulatory subunit-associated protein 1"/>
    <property type="match status" value="1"/>
</dbReference>
<sequence length="436" mass="50176">MDNVGIISLGCAKNTVDSEKMIGLLSKKGYKIVNNENDADIIIINTCGFIESAKRESIETIIEIGKLKAKRLKILIATGCLSERYKDELLKELPELDAVIGTGDFPQIINVIEKVKMGNKVLEYGKANILDDSNLPRVLSTPGYYGYLKIAEGCNNKCTYCIIPKLRGHYRSTKIENIVSEAESMVSNGVKELILIAQDTTKYGIDLYGKLMLPLLLKRLSEIDNLKWIRILYAYPDSITNELIEEIKTNDKIVKYLDIPLQHSNDNVLKRMKRNTRRKNIEDIIFKLRNIPGMIIRTTFIVGFPSETEEEYEDLKNFIAEKEFDRLGVFTYSREEDTEAYDMQPQIKESIKLKRYKEIMNLQKKISFNKNQKNIGRKLEVIIEGYKNNFYYGRSYMDAPEIDDTVFIKTNKKLKIGEFVSVLIKDAFEYDLLGEL</sequence>
<evidence type="ECO:0000256" key="9">
    <source>
        <dbReference type="ARBA" id="ARBA00051425"/>
    </source>
</evidence>
<dbReference type="Pfam" id="PF18693">
    <property type="entry name" value="TRAM_2"/>
    <property type="match status" value="1"/>
</dbReference>
<dbReference type="Proteomes" id="UP000671913">
    <property type="component" value="Chromosome"/>
</dbReference>
<dbReference type="AlphaFoldDB" id="A0A975AU50"/>
<dbReference type="Gene3D" id="2.40.50.140">
    <property type="entry name" value="Nucleic acid-binding proteins"/>
    <property type="match status" value="1"/>
</dbReference>
<dbReference type="Pfam" id="PF00919">
    <property type="entry name" value="UPF0004"/>
    <property type="match status" value="1"/>
</dbReference>
<evidence type="ECO:0000256" key="1">
    <source>
        <dbReference type="ARBA" id="ARBA00003234"/>
    </source>
</evidence>
<evidence type="ECO:0000256" key="3">
    <source>
        <dbReference type="ARBA" id="ARBA00022490"/>
    </source>
</evidence>
<dbReference type="InterPro" id="IPR007197">
    <property type="entry name" value="rSAM"/>
</dbReference>
<dbReference type="PROSITE" id="PS50926">
    <property type="entry name" value="TRAM"/>
    <property type="match status" value="1"/>
</dbReference>
<feature type="binding site" evidence="10">
    <location>
        <position position="47"/>
    </location>
    <ligand>
        <name>[4Fe-4S] cluster</name>
        <dbReference type="ChEBI" id="CHEBI:49883"/>
        <label>1</label>
    </ligand>
</feature>
<evidence type="ECO:0000256" key="8">
    <source>
        <dbReference type="ARBA" id="ARBA00023014"/>
    </source>
</evidence>
<dbReference type="Pfam" id="PF04055">
    <property type="entry name" value="Radical_SAM"/>
    <property type="match status" value="1"/>
</dbReference>
<keyword evidence="5 10" id="KW-0949">S-adenosyl-L-methionine</keyword>
<keyword evidence="4 10" id="KW-0808">Transferase</keyword>
<dbReference type="GO" id="GO:0035597">
    <property type="term" value="F:tRNA-2-methylthio-N(6)-dimethylallyladenosine(37) synthase activity"/>
    <property type="evidence" value="ECO:0007669"/>
    <property type="project" value="UniProtKB-EC"/>
</dbReference>
<keyword evidence="7 10" id="KW-0408">Iron</keyword>
<dbReference type="InterPro" id="IPR020612">
    <property type="entry name" value="Methylthiotransferase_CS"/>
</dbReference>
<dbReference type="PROSITE" id="PS01278">
    <property type="entry name" value="MTTASE_RADICAL"/>
    <property type="match status" value="1"/>
</dbReference>
<dbReference type="NCBIfam" id="TIGR00089">
    <property type="entry name" value="MiaB/RimO family radical SAM methylthiotransferase"/>
    <property type="match status" value="1"/>
</dbReference>
<feature type="binding site" evidence="10">
    <location>
        <position position="80"/>
    </location>
    <ligand>
        <name>[4Fe-4S] cluster</name>
        <dbReference type="ChEBI" id="CHEBI:49883"/>
        <label>1</label>
    </ligand>
</feature>
<dbReference type="PANTHER" id="PTHR43837:SF1">
    <property type="entry name" value="RIBOSOMAL PROTEIN US12 METHYLTHIOTRANSFERASE RIMO"/>
    <property type="match status" value="1"/>
</dbReference>
<comment type="catalytic activity">
    <reaction evidence="10">
        <text>L-aspartate(89)-[ribosomal protein uS12]-hydrogen + (sulfur carrier)-SH + AH2 + 2 S-adenosyl-L-methionine = 3-methylsulfanyl-L-aspartate(89)-[ribosomal protein uS12]-hydrogen + (sulfur carrier)-H + 5'-deoxyadenosine + L-methionine + A + S-adenosyl-L-homocysteine + 2 H(+)</text>
        <dbReference type="Rhea" id="RHEA:37087"/>
        <dbReference type="Rhea" id="RHEA-COMP:10460"/>
        <dbReference type="Rhea" id="RHEA-COMP:10461"/>
        <dbReference type="Rhea" id="RHEA-COMP:14737"/>
        <dbReference type="Rhea" id="RHEA-COMP:14739"/>
        <dbReference type="ChEBI" id="CHEBI:13193"/>
        <dbReference type="ChEBI" id="CHEBI:15378"/>
        <dbReference type="ChEBI" id="CHEBI:17319"/>
        <dbReference type="ChEBI" id="CHEBI:17499"/>
        <dbReference type="ChEBI" id="CHEBI:29917"/>
        <dbReference type="ChEBI" id="CHEBI:29961"/>
        <dbReference type="ChEBI" id="CHEBI:57844"/>
        <dbReference type="ChEBI" id="CHEBI:57856"/>
        <dbReference type="ChEBI" id="CHEBI:59789"/>
        <dbReference type="ChEBI" id="CHEBI:64428"/>
        <dbReference type="ChEBI" id="CHEBI:73599"/>
        <dbReference type="EC" id="2.8.4.4"/>
    </reaction>
</comment>
<dbReference type="Gene3D" id="3.80.30.20">
    <property type="entry name" value="tm_1862 like domain"/>
    <property type="match status" value="1"/>
</dbReference>
<comment type="cofactor">
    <cofactor evidence="10">
        <name>[4Fe-4S] cluster</name>
        <dbReference type="ChEBI" id="CHEBI:49883"/>
    </cofactor>
    <text evidence="10">Binds 2 [4Fe-4S] clusters. One cluster is coordinated with 3 cysteines and an exchangeable S-adenosyl-L-methionine.</text>
</comment>
<dbReference type="InterPro" id="IPR005840">
    <property type="entry name" value="Ribosomal_uS12_MeSTrfase_RimO"/>
</dbReference>
<dbReference type="PROSITE" id="PS51449">
    <property type="entry name" value="MTTASE_N"/>
    <property type="match status" value="1"/>
</dbReference>
<name>A0A975AU50_9THEO</name>
<evidence type="ECO:0000256" key="6">
    <source>
        <dbReference type="ARBA" id="ARBA00022723"/>
    </source>
</evidence>
<dbReference type="SUPFAM" id="SSF102114">
    <property type="entry name" value="Radical SAM enzymes"/>
    <property type="match status" value="1"/>
</dbReference>
<keyword evidence="14" id="KW-0687">Ribonucleoprotein</keyword>
<dbReference type="GO" id="GO:0005829">
    <property type="term" value="C:cytosol"/>
    <property type="evidence" value="ECO:0007669"/>
    <property type="project" value="TreeGrafter"/>
</dbReference>
<keyword evidence="8 10" id="KW-0411">Iron-sulfur</keyword>
<comment type="catalytic activity">
    <reaction evidence="9">
        <text>N(6)-dimethylallyladenosine(37) in tRNA + (sulfur carrier)-SH + AH2 + 2 S-adenosyl-L-methionine = 2-methylsulfanyl-N(6)-dimethylallyladenosine(37) in tRNA + (sulfur carrier)-H + 5'-deoxyadenosine + L-methionine + A + S-adenosyl-L-homocysteine + 2 H(+)</text>
        <dbReference type="Rhea" id="RHEA:37067"/>
        <dbReference type="Rhea" id="RHEA-COMP:10375"/>
        <dbReference type="Rhea" id="RHEA-COMP:10376"/>
        <dbReference type="Rhea" id="RHEA-COMP:14737"/>
        <dbReference type="Rhea" id="RHEA-COMP:14739"/>
        <dbReference type="ChEBI" id="CHEBI:13193"/>
        <dbReference type="ChEBI" id="CHEBI:15378"/>
        <dbReference type="ChEBI" id="CHEBI:17319"/>
        <dbReference type="ChEBI" id="CHEBI:17499"/>
        <dbReference type="ChEBI" id="CHEBI:29917"/>
        <dbReference type="ChEBI" id="CHEBI:57844"/>
        <dbReference type="ChEBI" id="CHEBI:57856"/>
        <dbReference type="ChEBI" id="CHEBI:59789"/>
        <dbReference type="ChEBI" id="CHEBI:64428"/>
        <dbReference type="ChEBI" id="CHEBI:74415"/>
        <dbReference type="ChEBI" id="CHEBI:74417"/>
        <dbReference type="EC" id="2.8.4.3"/>
    </reaction>
</comment>
<feature type="binding site" evidence="10">
    <location>
        <position position="158"/>
    </location>
    <ligand>
        <name>[4Fe-4S] cluster</name>
        <dbReference type="ChEBI" id="CHEBI:49883"/>
        <label>2</label>
        <note>4Fe-4S-S-AdoMet</note>
    </ligand>
</feature>
<dbReference type="InterPro" id="IPR038135">
    <property type="entry name" value="Methylthiotransferase_N_sf"/>
</dbReference>
<dbReference type="PANTHER" id="PTHR43837">
    <property type="entry name" value="RIBOSOMAL PROTEIN S12 METHYLTHIOTRANSFERASE RIMO"/>
    <property type="match status" value="1"/>
</dbReference>
<feature type="binding site" evidence="10">
    <location>
        <position position="11"/>
    </location>
    <ligand>
        <name>[4Fe-4S] cluster</name>
        <dbReference type="ChEBI" id="CHEBI:49883"/>
        <label>1</label>
    </ligand>
</feature>
<dbReference type="InterPro" id="IPR012340">
    <property type="entry name" value="NA-bd_OB-fold"/>
</dbReference>
<dbReference type="GO" id="GO:0035599">
    <property type="term" value="F:aspartic acid methylthiotransferase activity"/>
    <property type="evidence" value="ECO:0007669"/>
    <property type="project" value="TreeGrafter"/>
</dbReference>
<evidence type="ECO:0000259" key="13">
    <source>
        <dbReference type="PROSITE" id="PS51918"/>
    </source>
</evidence>
<dbReference type="SFLD" id="SFLDS00029">
    <property type="entry name" value="Radical_SAM"/>
    <property type="match status" value="1"/>
</dbReference>
<dbReference type="SFLD" id="SFLDG01061">
    <property type="entry name" value="methylthiotransferase"/>
    <property type="match status" value="1"/>
</dbReference>
<dbReference type="KEGG" id="aaut:ACETAC_05335"/>
<comment type="function">
    <text evidence="10">Catalyzes the methylthiolation of an aspartic acid residue of ribosomal protein uS12.</text>
</comment>
<dbReference type="FunFam" id="3.80.30.20:FF:000001">
    <property type="entry name" value="tRNA-2-methylthio-N(6)-dimethylallyladenosine synthase 2"/>
    <property type="match status" value="1"/>
</dbReference>
<keyword evidence="2 10" id="KW-0004">4Fe-4S</keyword>
<dbReference type="HAMAP" id="MF_01865">
    <property type="entry name" value="MTTase_RimO"/>
    <property type="match status" value="1"/>
</dbReference>
<dbReference type="SMART" id="SM00729">
    <property type="entry name" value="Elp3"/>
    <property type="match status" value="1"/>
</dbReference>
<dbReference type="GO" id="GO:0005840">
    <property type="term" value="C:ribosome"/>
    <property type="evidence" value="ECO:0007669"/>
    <property type="project" value="UniProtKB-KW"/>
</dbReference>
<evidence type="ECO:0000256" key="2">
    <source>
        <dbReference type="ARBA" id="ARBA00022485"/>
    </source>
</evidence>
<dbReference type="SFLD" id="SFLDF00274">
    <property type="entry name" value="ribosomal_protein_S12_methylth"/>
    <property type="match status" value="1"/>
</dbReference>
<dbReference type="EMBL" id="CP060096">
    <property type="protein sequence ID" value="QSZ26370.1"/>
    <property type="molecule type" value="Genomic_DNA"/>
</dbReference>
<feature type="domain" description="Radical SAM core" evidence="13">
    <location>
        <begin position="140"/>
        <end position="369"/>
    </location>
</feature>
<keyword evidence="6 10" id="KW-0479">Metal-binding</keyword>
<keyword evidence="15" id="KW-1185">Reference proteome</keyword>
<dbReference type="PROSITE" id="PS51918">
    <property type="entry name" value="RADICAL_SAM"/>
    <property type="match status" value="1"/>
</dbReference>
<dbReference type="GO" id="GO:0046872">
    <property type="term" value="F:metal ion binding"/>
    <property type="evidence" value="ECO:0007669"/>
    <property type="project" value="UniProtKB-KW"/>
</dbReference>
<protein>
    <recommendedName>
        <fullName evidence="10">Ribosomal protein uS12 methylthiotransferase RimO</fullName>
        <shortName evidence="10">uS12 MTTase</shortName>
        <shortName evidence="10">uS12 methylthiotransferase</shortName>
        <ecNumber evidence="10">2.8.4.4</ecNumber>
    </recommendedName>
    <alternativeName>
        <fullName evidence="10">Ribosomal protein uS12 (aspartate-C(3))-methylthiotransferase</fullName>
    </alternativeName>
    <alternativeName>
        <fullName evidence="10">Ribosome maturation factor RimO</fullName>
    </alternativeName>
</protein>
<feature type="domain" description="TRAM" evidence="11">
    <location>
        <begin position="372"/>
        <end position="436"/>
    </location>
</feature>
<dbReference type="SFLD" id="SFLDG01082">
    <property type="entry name" value="B12-binding_domain_containing"/>
    <property type="match status" value="1"/>
</dbReference>
<feature type="binding site" evidence="10">
    <location>
        <position position="154"/>
    </location>
    <ligand>
        <name>[4Fe-4S] cluster</name>
        <dbReference type="ChEBI" id="CHEBI:49883"/>
        <label>2</label>
        <note>4Fe-4S-S-AdoMet</note>
    </ligand>
</feature>
<dbReference type="EC" id="2.8.4.4" evidence="10"/>
<dbReference type="InterPro" id="IPR013848">
    <property type="entry name" value="Methylthiotransferase_N"/>
</dbReference>
<accession>A0A975AU50</accession>
<keyword evidence="14" id="KW-0689">Ribosomal protein</keyword>
<dbReference type="FunFam" id="2.40.50.140:FF:000210">
    <property type="entry name" value="Ribosomal protein S12 methylthiotransferase RimO"/>
    <property type="match status" value="1"/>
</dbReference>
<evidence type="ECO:0000259" key="12">
    <source>
        <dbReference type="PROSITE" id="PS51449"/>
    </source>
</evidence>
<evidence type="ECO:0000256" key="5">
    <source>
        <dbReference type="ARBA" id="ARBA00022691"/>
    </source>
</evidence>
<evidence type="ECO:0000313" key="14">
    <source>
        <dbReference type="EMBL" id="QSZ26370.1"/>
    </source>
</evidence>
<reference evidence="14" key="1">
    <citation type="submission" date="2020-08" db="EMBL/GenBank/DDBJ databases">
        <title>Genomic insights into the carbon and energy metabolism of the first obligate autotrophic acetogenic bacterium Aceticella autotrophica gen. nov., sp. nov.</title>
        <authorList>
            <person name="Toshchakov S.V."/>
            <person name="Elcheninov A.G."/>
            <person name="Kublanov I.V."/>
            <person name="Frolov E.N."/>
            <person name="Lebedinsky A.V."/>
        </authorList>
    </citation>
    <scope>NUCLEOTIDE SEQUENCE</scope>
    <source>
        <strain evidence="14">3443-3Ac</strain>
    </source>
</reference>
<comment type="subcellular location">
    <subcellularLocation>
        <location evidence="10">Cytoplasm</location>
    </subcellularLocation>
</comment>
<gene>
    <name evidence="10 14" type="primary">rimO</name>
    <name evidence="14" type="ORF">ACETAC_05335</name>
</gene>
<dbReference type="NCBIfam" id="TIGR01125">
    <property type="entry name" value="30S ribosomal protein S12 methylthiotransferase RimO"/>
    <property type="match status" value="1"/>
</dbReference>
<dbReference type="Gene3D" id="3.40.50.12160">
    <property type="entry name" value="Methylthiotransferase, N-terminal domain"/>
    <property type="match status" value="1"/>
</dbReference>
<evidence type="ECO:0000256" key="10">
    <source>
        <dbReference type="HAMAP-Rule" id="MF_01865"/>
    </source>
</evidence>
<evidence type="ECO:0000259" key="11">
    <source>
        <dbReference type="PROSITE" id="PS50926"/>
    </source>
</evidence>
<organism evidence="14 15">
    <name type="scientific">Aceticella autotrophica</name>
    <dbReference type="NCBI Taxonomy" id="2755338"/>
    <lineage>
        <taxon>Bacteria</taxon>
        <taxon>Bacillati</taxon>
        <taxon>Bacillota</taxon>
        <taxon>Clostridia</taxon>
        <taxon>Thermoanaerobacterales</taxon>
        <taxon>Thermoanaerobacteraceae</taxon>
        <taxon>Aceticella</taxon>
    </lineage>
</organism>
<dbReference type="InterPro" id="IPR002792">
    <property type="entry name" value="TRAM_dom"/>
</dbReference>